<comment type="caution">
    <text evidence="1">The sequence shown here is derived from an EMBL/GenBank/DDBJ whole genome shotgun (WGS) entry which is preliminary data.</text>
</comment>
<protein>
    <submittedName>
        <fullName evidence="1">Uncharacterized protein</fullName>
    </submittedName>
</protein>
<evidence type="ECO:0000313" key="2">
    <source>
        <dbReference type="Proteomes" id="UP001185706"/>
    </source>
</evidence>
<proteinExistence type="predicted"/>
<dbReference type="EMBL" id="JAVBIB010000018">
    <property type="protein sequence ID" value="MDV2420140.1"/>
    <property type="molecule type" value="Genomic_DNA"/>
</dbReference>
<dbReference type="AlphaFoldDB" id="A0AAE4SZF4"/>
<accession>A0AAE4SZF4</accession>
<name>A0AAE4SZF4_9CORY</name>
<organism evidence="1 2">
    <name type="scientific">Corynebacterium tuberculostearicum</name>
    <dbReference type="NCBI Taxonomy" id="38304"/>
    <lineage>
        <taxon>Bacteria</taxon>
        <taxon>Bacillati</taxon>
        <taxon>Actinomycetota</taxon>
        <taxon>Actinomycetes</taxon>
        <taxon>Mycobacteriales</taxon>
        <taxon>Corynebacteriaceae</taxon>
        <taxon>Corynebacterium</taxon>
    </lineage>
</organism>
<sequence length="58" mass="6012">MFDSLADLSSAIDFEALVKGIKGLIETSSESKTDSEGLSAVFEGLSSKDDAEVAAEAK</sequence>
<evidence type="ECO:0000313" key="1">
    <source>
        <dbReference type="EMBL" id="MDV2420140.1"/>
    </source>
</evidence>
<reference evidence="1" key="1">
    <citation type="submission" date="2023-08" db="EMBL/GenBank/DDBJ databases">
        <title>Genomic characterization of the C. tuberculostearicum species complex, a ubiquitous member of the human skin microbiome.</title>
        <authorList>
            <person name="Ahmed N."/>
            <person name="Deming C."/>
            <person name="Conlan S."/>
            <person name="Segre J."/>
        </authorList>
    </citation>
    <scope>NUCLEOTIDE SEQUENCE</scope>
    <source>
        <strain evidence="1">CTNIH22</strain>
    </source>
</reference>
<gene>
    <name evidence="1" type="ORF">RAE03_10235</name>
</gene>
<dbReference type="RefSeq" id="WP_259886439.1">
    <property type="nucleotide sequence ID" value="NZ_CP073090.1"/>
</dbReference>
<dbReference type="Proteomes" id="UP001185706">
    <property type="component" value="Unassembled WGS sequence"/>
</dbReference>